<sequence length="232" mass="26099">MTYIFRFFALSSCFLTLLAAPAMGDIYGYVDDNGVWHYTNVPADSRYRFVQREESVTRPSVAVSGKRSLGQSALDRIQPRKRKITVSGGELERYIRRAAFEHQVDPHLIKAIIKAESNFDPYAVSPNGAQGLMQLMPDTARELEVENPFDAAQNIRGGTRYFRKLLDAYHGDLALSLAAYNAGPGRVSRHGDVPRIPETRAYVRKVIKLYRSYQKGAVLSTSINVRRLVTVN</sequence>
<dbReference type="PANTHER" id="PTHR37423:SF2">
    <property type="entry name" value="MEMBRANE-BOUND LYTIC MUREIN TRANSGLYCOSYLASE C"/>
    <property type="match status" value="1"/>
</dbReference>
<name>A0A915U4B2_9BACT</name>
<dbReference type="Pfam" id="PF13511">
    <property type="entry name" value="DUF4124"/>
    <property type="match status" value="1"/>
</dbReference>
<dbReference type="KEGG" id="ddu:GF1_31910"/>
<feature type="signal peptide" evidence="2">
    <location>
        <begin position="1"/>
        <end position="24"/>
    </location>
</feature>
<reference evidence="5" key="1">
    <citation type="submission" date="2020-12" db="EMBL/GenBank/DDBJ databases">
        <title>Desulfobium dissulfuricans gen. nov., sp. nov., a novel mesophilic, sulfate-reducing bacterium isolated from a deep-sea hydrothermal vent.</title>
        <authorList>
            <person name="Hashimoto Y."/>
            <person name="Tame A."/>
            <person name="Sawayama S."/>
            <person name="Miyazaki J."/>
            <person name="Takai K."/>
            <person name="Nakagawa S."/>
        </authorList>
    </citation>
    <scope>NUCLEOTIDE SEQUENCE</scope>
    <source>
        <strain evidence="5">GF1</strain>
    </source>
</reference>
<dbReference type="GO" id="GO:0008933">
    <property type="term" value="F:peptidoglycan lytic transglycosylase activity"/>
    <property type="evidence" value="ECO:0007669"/>
    <property type="project" value="InterPro"/>
</dbReference>
<dbReference type="GO" id="GO:0016020">
    <property type="term" value="C:membrane"/>
    <property type="evidence" value="ECO:0007669"/>
    <property type="project" value="InterPro"/>
</dbReference>
<dbReference type="AlphaFoldDB" id="A0A915U4B2"/>
<proteinExistence type="inferred from homology"/>
<feature type="domain" description="Transglycosylase SLT" evidence="3">
    <location>
        <begin position="94"/>
        <end position="192"/>
    </location>
</feature>
<dbReference type="CDD" id="cd00254">
    <property type="entry name" value="LT-like"/>
    <property type="match status" value="1"/>
</dbReference>
<dbReference type="InterPro" id="IPR000189">
    <property type="entry name" value="Transglyc_AS"/>
</dbReference>
<dbReference type="PANTHER" id="PTHR37423">
    <property type="entry name" value="SOLUBLE LYTIC MUREIN TRANSGLYCOSYLASE-RELATED"/>
    <property type="match status" value="1"/>
</dbReference>
<evidence type="ECO:0000313" key="5">
    <source>
        <dbReference type="EMBL" id="BCO10815.1"/>
    </source>
</evidence>
<comment type="similarity">
    <text evidence="1">Belongs to the transglycosylase Slt family.</text>
</comment>
<dbReference type="InterPro" id="IPR008258">
    <property type="entry name" value="Transglycosylase_SLT_dom_1"/>
</dbReference>
<gene>
    <name evidence="5" type="ORF">GF1_31910</name>
</gene>
<organism evidence="5 6">
    <name type="scientific">Desulfolithobacter dissulfuricans</name>
    <dbReference type="NCBI Taxonomy" id="2795293"/>
    <lineage>
        <taxon>Bacteria</taxon>
        <taxon>Pseudomonadati</taxon>
        <taxon>Thermodesulfobacteriota</taxon>
        <taxon>Desulfobulbia</taxon>
        <taxon>Desulfobulbales</taxon>
        <taxon>Desulfobulbaceae</taxon>
        <taxon>Desulfolithobacter</taxon>
    </lineage>
</organism>
<accession>A0A915U4B2</accession>
<keyword evidence="2" id="KW-0732">Signal</keyword>
<dbReference type="PROSITE" id="PS00922">
    <property type="entry name" value="TRANSGLYCOSYLASE"/>
    <property type="match status" value="1"/>
</dbReference>
<dbReference type="Gene3D" id="1.10.530.10">
    <property type="match status" value="1"/>
</dbReference>
<keyword evidence="6" id="KW-1185">Reference proteome</keyword>
<evidence type="ECO:0000256" key="1">
    <source>
        <dbReference type="ARBA" id="ARBA00007734"/>
    </source>
</evidence>
<dbReference type="InterPro" id="IPR025392">
    <property type="entry name" value="DUF4124"/>
</dbReference>
<dbReference type="RefSeq" id="WP_267927531.1">
    <property type="nucleotide sequence ID" value="NZ_AP024233.1"/>
</dbReference>
<evidence type="ECO:0000259" key="4">
    <source>
        <dbReference type="Pfam" id="PF13511"/>
    </source>
</evidence>
<feature type="chain" id="PRO_5037571766" evidence="2">
    <location>
        <begin position="25"/>
        <end position="232"/>
    </location>
</feature>
<evidence type="ECO:0000259" key="3">
    <source>
        <dbReference type="Pfam" id="PF01464"/>
    </source>
</evidence>
<protein>
    <submittedName>
        <fullName evidence="5">Lytic transglycosylase</fullName>
    </submittedName>
</protein>
<dbReference type="Proteomes" id="UP001063350">
    <property type="component" value="Chromosome"/>
</dbReference>
<feature type="domain" description="DUF4124" evidence="4">
    <location>
        <begin position="13"/>
        <end position="56"/>
    </location>
</feature>
<dbReference type="EMBL" id="AP024233">
    <property type="protein sequence ID" value="BCO10815.1"/>
    <property type="molecule type" value="Genomic_DNA"/>
</dbReference>
<evidence type="ECO:0000256" key="2">
    <source>
        <dbReference type="SAM" id="SignalP"/>
    </source>
</evidence>
<dbReference type="SUPFAM" id="SSF53955">
    <property type="entry name" value="Lysozyme-like"/>
    <property type="match status" value="1"/>
</dbReference>
<evidence type="ECO:0000313" key="6">
    <source>
        <dbReference type="Proteomes" id="UP001063350"/>
    </source>
</evidence>
<dbReference type="GO" id="GO:0000270">
    <property type="term" value="P:peptidoglycan metabolic process"/>
    <property type="evidence" value="ECO:0007669"/>
    <property type="project" value="InterPro"/>
</dbReference>
<dbReference type="Pfam" id="PF01464">
    <property type="entry name" value="SLT"/>
    <property type="match status" value="1"/>
</dbReference>
<dbReference type="InterPro" id="IPR023346">
    <property type="entry name" value="Lysozyme-like_dom_sf"/>
</dbReference>